<dbReference type="Proteomes" id="UP000824890">
    <property type="component" value="Unassembled WGS sequence"/>
</dbReference>
<comment type="caution">
    <text evidence="1">The sequence shown here is derived from an EMBL/GenBank/DDBJ whole genome shotgun (WGS) entry which is preliminary data.</text>
</comment>
<dbReference type="EMBL" id="JAGKQM010000016">
    <property type="protein sequence ID" value="KAH0872706.1"/>
    <property type="molecule type" value="Genomic_DNA"/>
</dbReference>
<proteinExistence type="predicted"/>
<sequence length="79" mass="9215">MWKLLDIRGDLGTRYLGVLRSATLTDPAGDERHGGNWTSTEAITRTIDKLIRNRISSLRYARDHRLEVTMRRWFVLSVE</sequence>
<evidence type="ECO:0000313" key="2">
    <source>
        <dbReference type="Proteomes" id="UP000824890"/>
    </source>
</evidence>
<name>A0ABQ7YXW0_BRANA</name>
<protein>
    <submittedName>
        <fullName evidence="1">Uncharacterized protein</fullName>
    </submittedName>
</protein>
<accession>A0ABQ7YXW0</accession>
<evidence type="ECO:0000313" key="1">
    <source>
        <dbReference type="EMBL" id="KAH0872706.1"/>
    </source>
</evidence>
<organism evidence="1 2">
    <name type="scientific">Brassica napus</name>
    <name type="common">Rape</name>
    <dbReference type="NCBI Taxonomy" id="3708"/>
    <lineage>
        <taxon>Eukaryota</taxon>
        <taxon>Viridiplantae</taxon>
        <taxon>Streptophyta</taxon>
        <taxon>Embryophyta</taxon>
        <taxon>Tracheophyta</taxon>
        <taxon>Spermatophyta</taxon>
        <taxon>Magnoliopsida</taxon>
        <taxon>eudicotyledons</taxon>
        <taxon>Gunneridae</taxon>
        <taxon>Pentapetalae</taxon>
        <taxon>rosids</taxon>
        <taxon>malvids</taxon>
        <taxon>Brassicales</taxon>
        <taxon>Brassicaceae</taxon>
        <taxon>Brassiceae</taxon>
        <taxon>Brassica</taxon>
    </lineage>
</organism>
<keyword evidence="2" id="KW-1185">Reference proteome</keyword>
<reference evidence="1 2" key="1">
    <citation type="submission" date="2021-05" db="EMBL/GenBank/DDBJ databases">
        <title>Genome Assembly of Synthetic Allotetraploid Brassica napus Reveals Homoeologous Exchanges between Subgenomes.</title>
        <authorList>
            <person name="Davis J.T."/>
        </authorList>
    </citation>
    <scope>NUCLEOTIDE SEQUENCE [LARGE SCALE GENOMIC DNA]</scope>
    <source>
        <strain evidence="2">cv. Da-Ae</strain>
        <tissue evidence="1">Seedling</tissue>
    </source>
</reference>
<gene>
    <name evidence="1" type="ORF">HID58_070068</name>
</gene>